<dbReference type="InterPro" id="IPR020904">
    <property type="entry name" value="Sc_DH/Rdtase_CS"/>
</dbReference>
<dbReference type="PROSITE" id="PS00061">
    <property type="entry name" value="ADH_SHORT"/>
    <property type="match status" value="1"/>
</dbReference>
<proteinExistence type="inferred from homology"/>
<dbReference type="PRINTS" id="PR00080">
    <property type="entry name" value="SDRFAMILY"/>
</dbReference>
<dbReference type="Pfam" id="PF13561">
    <property type="entry name" value="adh_short_C2"/>
    <property type="match status" value="1"/>
</dbReference>
<comment type="caution">
    <text evidence="3">The sequence shown here is derived from an EMBL/GenBank/DDBJ whole genome shotgun (WGS) entry which is preliminary data.</text>
</comment>
<gene>
    <name evidence="3" type="ORF">ABK249_32980</name>
</gene>
<dbReference type="PRINTS" id="PR00081">
    <property type="entry name" value="GDHRDH"/>
</dbReference>
<dbReference type="SUPFAM" id="SSF51735">
    <property type="entry name" value="NAD(P)-binding Rossmann-fold domains"/>
    <property type="match status" value="1"/>
</dbReference>
<dbReference type="PANTHER" id="PTHR42879:SF2">
    <property type="entry name" value="3-OXOACYL-[ACYL-CARRIER-PROTEIN] REDUCTASE FABG"/>
    <property type="match status" value="1"/>
</dbReference>
<reference evidence="3 4" key="1">
    <citation type="submission" date="2024-05" db="EMBL/GenBank/DDBJ databases">
        <title>Neorhizobium sp. Rsf11, a plant growth promoting and heavy metal resistant PAH-degrader.</title>
        <authorList>
            <person name="Golubev S.N."/>
            <person name="Muratova A.Y."/>
            <person name="Markelova M.I."/>
        </authorList>
    </citation>
    <scope>NUCLEOTIDE SEQUENCE [LARGE SCALE GENOMIC DNA]</scope>
    <source>
        <strain evidence="3 4">Rsf11</strain>
    </source>
</reference>
<keyword evidence="2" id="KW-0560">Oxidoreductase</keyword>
<dbReference type="CDD" id="cd05233">
    <property type="entry name" value="SDR_c"/>
    <property type="match status" value="1"/>
</dbReference>
<dbReference type="EMBL" id="JBEAAL010000054">
    <property type="protein sequence ID" value="MEQ1409718.1"/>
    <property type="molecule type" value="Genomic_DNA"/>
</dbReference>
<name>A0ABV0MCT7_9HYPH</name>
<dbReference type="NCBIfam" id="NF005559">
    <property type="entry name" value="PRK07231.1"/>
    <property type="match status" value="1"/>
</dbReference>
<sequence length="249" mass="26070">MIKFDFKNRTAVVTGGARGIGRGVADRLLASGARVVIWDLLSPEPSQGLFASAPGDFAYVKVDVTSESAVAAAAEQALEVTSSVDILINAAGVTGPTKPMEEFTLQEWKRIIDINLDSIFLSSRAVIPAMKARNYGRIVSIASVAGKQGNPYMAAYSASKGAVLSLTKALALELAGTGVLVNCITPGLVQTDLLKEMSEEAIALSASKIPLNRLGKIEEVAAQILWIASEECSFVTGAAFDASGGRSSY</sequence>
<evidence type="ECO:0000313" key="4">
    <source>
        <dbReference type="Proteomes" id="UP001496627"/>
    </source>
</evidence>
<dbReference type="InterPro" id="IPR050259">
    <property type="entry name" value="SDR"/>
</dbReference>
<keyword evidence="4" id="KW-1185">Reference proteome</keyword>
<organism evidence="3 4">
    <name type="scientific">Neorhizobium phenanthreniclasticum</name>
    <dbReference type="NCBI Taxonomy" id="3157917"/>
    <lineage>
        <taxon>Bacteria</taxon>
        <taxon>Pseudomonadati</taxon>
        <taxon>Pseudomonadota</taxon>
        <taxon>Alphaproteobacteria</taxon>
        <taxon>Hyphomicrobiales</taxon>
        <taxon>Rhizobiaceae</taxon>
        <taxon>Rhizobium/Agrobacterium group</taxon>
        <taxon>Neorhizobium</taxon>
    </lineage>
</organism>
<dbReference type="PANTHER" id="PTHR42879">
    <property type="entry name" value="3-OXOACYL-(ACYL-CARRIER-PROTEIN) REDUCTASE"/>
    <property type="match status" value="1"/>
</dbReference>
<evidence type="ECO:0000256" key="2">
    <source>
        <dbReference type="ARBA" id="ARBA00023002"/>
    </source>
</evidence>
<protein>
    <submittedName>
        <fullName evidence="3">SDR family NAD(P)-dependent oxidoreductase</fullName>
    </submittedName>
</protein>
<accession>A0ABV0MCT7</accession>
<evidence type="ECO:0000313" key="3">
    <source>
        <dbReference type="EMBL" id="MEQ1409718.1"/>
    </source>
</evidence>
<evidence type="ECO:0000256" key="1">
    <source>
        <dbReference type="ARBA" id="ARBA00006484"/>
    </source>
</evidence>
<dbReference type="InterPro" id="IPR036291">
    <property type="entry name" value="NAD(P)-bd_dom_sf"/>
</dbReference>
<dbReference type="RefSeq" id="WP_210058941.1">
    <property type="nucleotide sequence ID" value="NZ_JBEAAL010000054.1"/>
</dbReference>
<dbReference type="NCBIfam" id="NF009466">
    <property type="entry name" value="PRK12826.1-2"/>
    <property type="match status" value="1"/>
</dbReference>
<dbReference type="Proteomes" id="UP001496627">
    <property type="component" value="Unassembled WGS sequence"/>
</dbReference>
<dbReference type="Gene3D" id="3.40.50.720">
    <property type="entry name" value="NAD(P)-binding Rossmann-like Domain"/>
    <property type="match status" value="1"/>
</dbReference>
<dbReference type="InterPro" id="IPR002347">
    <property type="entry name" value="SDR_fam"/>
</dbReference>
<comment type="similarity">
    <text evidence="1">Belongs to the short-chain dehydrogenases/reductases (SDR) family.</text>
</comment>